<keyword evidence="2" id="KW-1185">Reference proteome</keyword>
<organism evidence="1 2">
    <name type="scientific">Cellulomonas alba</name>
    <dbReference type="NCBI Taxonomy" id="3053467"/>
    <lineage>
        <taxon>Bacteria</taxon>
        <taxon>Bacillati</taxon>
        <taxon>Actinomycetota</taxon>
        <taxon>Actinomycetes</taxon>
        <taxon>Micrococcales</taxon>
        <taxon>Cellulomonadaceae</taxon>
        <taxon>Cellulomonas</taxon>
    </lineage>
</organism>
<comment type="caution">
    <text evidence="1">The sequence shown here is derived from an EMBL/GenBank/DDBJ whole genome shotgun (WGS) entry which is preliminary data.</text>
</comment>
<name>A0ABT7SD16_9CELL</name>
<accession>A0ABT7SD16</accession>
<sequence>MPQRTLVDVLPIQEAVAAASPSSWRDGLVTLRSEAQVTVLALDGRVHVLTTRAQPAPGEPVAIHPVAELLAVGGTWFAARATLDESGEPAL</sequence>
<reference evidence="1 2" key="1">
    <citation type="submission" date="2023-06" db="EMBL/GenBank/DDBJ databases">
        <title>Cellulomonas sp. MW4 Whole genome sequence.</title>
        <authorList>
            <person name="Park S."/>
        </authorList>
    </citation>
    <scope>NUCLEOTIDE SEQUENCE [LARGE SCALE GENOMIC DNA]</scope>
    <source>
        <strain evidence="1 2">MW4</strain>
    </source>
</reference>
<dbReference type="RefSeq" id="WP_289452980.1">
    <property type="nucleotide sequence ID" value="NZ_JAUCGQ010000001.1"/>
</dbReference>
<gene>
    <name evidence="1" type="ORF">QRT04_00800</name>
</gene>
<dbReference type="Proteomes" id="UP001529338">
    <property type="component" value="Unassembled WGS sequence"/>
</dbReference>
<evidence type="ECO:0000313" key="1">
    <source>
        <dbReference type="EMBL" id="MDM7853457.1"/>
    </source>
</evidence>
<protein>
    <submittedName>
        <fullName evidence="1">Nuclease</fullName>
    </submittedName>
</protein>
<dbReference type="EMBL" id="JAUCGQ010000001">
    <property type="protein sequence ID" value="MDM7853457.1"/>
    <property type="molecule type" value="Genomic_DNA"/>
</dbReference>
<proteinExistence type="predicted"/>
<evidence type="ECO:0000313" key="2">
    <source>
        <dbReference type="Proteomes" id="UP001529338"/>
    </source>
</evidence>